<dbReference type="GO" id="GO:0008610">
    <property type="term" value="P:lipid biosynthetic process"/>
    <property type="evidence" value="ECO:0007669"/>
    <property type="project" value="UniProtKB-ARBA"/>
</dbReference>
<dbReference type="InterPro" id="IPR001242">
    <property type="entry name" value="Condensation_dom"/>
</dbReference>
<dbReference type="PANTHER" id="PTHR45527:SF1">
    <property type="entry name" value="FATTY ACID SYNTHASE"/>
    <property type="match status" value="1"/>
</dbReference>
<evidence type="ECO:0000313" key="2">
    <source>
        <dbReference type="EMBL" id="QSB16581.1"/>
    </source>
</evidence>
<dbReference type="KEGG" id="nhy:JQS43_10070"/>
<accession>A0A895YG93</accession>
<dbReference type="Pfam" id="PF00668">
    <property type="entry name" value="Condensation"/>
    <property type="match status" value="1"/>
</dbReference>
<evidence type="ECO:0000259" key="1">
    <source>
        <dbReference type="Pfam" id="PF00668"/>
    </source>
</evidence>
<dbReference type="Proteomes" id="UP000662857">
    <property type="component" value="Chromosome"/>
</dbReference>
<dbReference type="AlphaFoldDB" id="A0A895YG93"/>
<dbReference type="GO" id="GO:0047527">
    <property type="term" value="F:2,3-dihydroxybenzoate-serine ligase activity"/>
    <property type="evidence" value="ECO:0007669"/>
    <property type="project" value="TreeGrafter"/>
</dbReference>
<dbReference type="Gene3D" id="3.30.559.10">
    <property type="entry name" value="Chloramphenicol acetyltransferase-like domain"/>
    <property type="match status" value="1"/>
</dbReference>
<dbReference type="GO" id="GO:0009239">
    <property type="term" value="P:enterobactin biosynthetic process"/>
    <property type="evidence" value="ECO:0007669"/>
    <property type="project" value="TreeGrafter"/>
</dbReference>
<dbReference type="GO" id="GO:0043041">
    <property type="term" value="P:amino acid activation for nonribosomal peptide biosynthetic process"/>
    <property type="evidence" value="ECO:0007669"/>
    <property type="project" value="TreeGrafter"/>
</dbReference>
<dbReference type="GO" id="GO:0005829">
    <property type="term" value="C:cytosol"/>
    <property type="evidence" value="ECO:0007669"/>
    <property type="project" value="TreeGrafter"/>
</dbReference>
<dbReference type="GO" id="GO:0031177">
    <property type="term" value="F:phosphopantetheine binding"/>
    <property type="evidence" value="ECO:0007669"/>
    <property type="project" value="TreeGrafter"/>
</dbReference>
<dbReference type="PANTHER" id="PTHR45527">
    <property type="entry name" value="NONRIBOSOMAL PEPTIDE SYNTHETASE"/>
    <property type="match status" value="1"/>
</dbReference>
<reference evidence="2" key="1">
    <citation type="submission" date="2021-02" db="EMBL/GenBank/DDBJ databases">
        <title>Natrosporangium hydrolyticum gen. nov., sp. nov, a haloalkaliphilic actinobacterium from a soda solonchak soil.</title>
        <authorList>
            <person name="Sorokin D.Y."/>
            <person name="Khijniak T.V."/>
            <person name="Zakharycheva A.P."/>
            <person name="Boueva O.V."/>
            <person name="Ariskina E.V."/>
            <person name="Hahnke R.L."/>
            <person name="Bunk B."/>
            <person name="Sproer C."/>
            <person name="Schumann P."/>
            <person name="Evtushenko L.I."/>
            <person name="Kublanov I.V."/>
        </authorList>
    </citation>
    <scope>NUCLEOTIDE SEQUENCE</scope>
    <source>
        <strain evidence="2">DSM 106523</strain>
    </source>
</reference>
<sequence>MPGAPSASPRRLGGAERVLWELQRRVSGAGVWNEALAVYVVGGRLAIPALTEAFHRVVRRHPALRTRYLLQRGVPTAVAVPPADVTLDLPVRGPGHCVWADELGAAAGRPFDLAGELPVRAAVLRYRGVDTLLLVLHRLAGDAETAGLVYRELAACYQALSAGAPAAPLLDQPADPYLERPAGPAAVRYWQDRLAGVAPALGALAIGRGAPPDPTFAGSVFAQSLGPTVGQAVPALARRLAVTEEVVLLAGYIALLAHHGGGPDLVIETHLDRPAVTHAGYRTGTLPVPAPADLSGSFAGLATRVHRFLRDAAAHPVPHQLVLPHPGDAAGAPRFRYAYRYRRRSTYTRLGTLPARPMPVDTGHSWHDLVFDIGAEPARFLGWVRYRTEIFDPDDVRALVQRYETLLCRA</sequence>
<keyword evidence="3" id="KW-1185">Reference proteome</keyword>
<dbReference type="Gene3D" id="3.30.559.30">
    <property type="entry name" value="Nonribosomal peptide synthetase, condensation domain"/>
    <property type="match status" value="1"/>
</dbReference>
<evidence type="ECO:0000313" key="3">
    <source>
        <dbReference type="Proteomes" id="UP000662857"/>
    </source>
</evidence>
<proteinExistence type="predicted"/>
<dbReference type="SUPFAM" id="SSF52777">
    <property type="entry name" value="CoA-dependent acyltransferases"/>
    <property type="match status" value="2"/>
</dbReference>
<gene>
    <name evidence="2" type="ORF">JQS43_10070</name>
</gene>
<organism evidence="2 3">
    <name type="scientific">Natronosporangium hydrolyticum</name>
    <dbReference type="NCBI Taxonomy" id="2811111"/>
    <lineage>
        <taxon>Bacteria</taxon>
        <taxon>Bacillati</taxon>
        <taxon>Actinomycetota</taxon>
        <taxon>Actinomycetes</taxon>
        <taxon>Micromonosporales</taxon>
        <taxon>Micromonosporaceae</taxon>
        <taxon>Natronosporangium</taxon>
    </lineage>
</organism>
<dbReference type="InterPro" id="IPR023213">
    <property type="entry name" value="CAT-like_dom_sf"/>
</dbReference>
<feature type="domain" description="Condensation" evidence="1">
    <location>
        <begin position="29"/>
        <end position="407"/>
    </location>
</feature>
<dbReference type="RefSeq" id="WP_239678808.1">
    <property type="nucleotide sequence ID" value="NZ_CP070499.1"/>
</dbReference>
<protein>
    <recommendedName>
        <fullName evidence="1">Condensation domain-containing protein</fullName>
    </recommendedName>
</protein>
<dbReference type="GO" id="GO:0009366">
    <property type="term" value="C:enterobactin synthetase complex"/>
    <property type="evidence" value="ECO:0007669"/>
    <property type="project" value="TreeGrafter"/>
</dbReference>
<name>A0A895YG93_9ACTN</name>
<dbReference type="EMBL" id="CP070499">
    <property type="protein sequence ID" value="QSB16581.1"/>
    <property type="molecule type" value="Genomic_DNA"/>
</dbReference>